<accession>A0A8T2F718</accession>
<evidence type="ECO:0000313" key="2">
    <source>
        <dbReference type="EMBL" id="KAG7627411.1"/>
    </source>
</evidence>
<keyword evidence="3" id="KW-1185">Reference proteome</keyword>
<comment type="caution">
    <text evidence="2">The sequence shown here is derived from an EMBL/GenBank/DDBJ whole genome shotgun (WGS) entry which is preliminary data.</text>
</comment>
<reference evidence="2 3" key="1">
    <citation type="submission" date="2020-12" db="EMBL/GenBank/DDBJ databases">
        <title>Concerted genomic and epigenomic changes stabilize Arabidopsis allopolyploids.</title>
        <authorList>
            <person name="Chen Z."/>
        </authorList>
    </citation>
    <scope>NUCLEOTIDE SEQUENCE [LARGE SCALE GENOMIC DNA]</scope>
    <source>
        <strain evidence="2">Allo738</strain>
        <tissue evidence="2">Leaf</tissue>
    </source>
</reference>
<name>A0A8T2F718_9BRAS</name>
<dbReference type="EMBL" id="JAEFBK010000003">
    <property type="protein sequence ID" value="KAG7627411.1"/>
    <property type="molecule type" value="Genomic_DNA"/>
</dbReference>
<evidence type="ECO:0000313" key="3">
    <source>
        <dbReference type="Proteomes" id="UP000694240"/>
    </source>
</evidence>
<evidence type="ECO:0000313" key="1">
    <source>
        <dbReference type="EMBL" id="KAG7559747.1"/>
    </source>
</evidence>
<dbReference type="AlphaFoldDB" id="A0A8T2F718"/>
<dbReference type="EMBL" id="JAEFBK010000010">
    <property type="protein sequence ID" value="KAG7559747.1"/>
    <property type="molecule type" value="Genomic_DNA"/>
</dbReference>
<proteinExistence type="predicted"/>
<dbReference type="Proteomes" id="UP000694240">
    <property type="component" value="Chromosome 10"/>
</dbReference>
<organism evidence="2 3">
    <name type="scientific">Arabidopsis thaliana x Arabidopsis arenosa</name>
    <dbReference type="NCBI Taxonomy" id="1240361"/>
    <lineage>
        <taxon>Eukaryota</taxon>
        <taxon>Viridiplantae</taxon>
        <taxon>Streptophyta</taxon>
        <taxon>Embryophyta</taxon>
        <taxon>Tracheophyta</taxon>
        <taxon>Spermatophyta</taxon>
        <taxon>Magnoliopsida</taxon>
        <taxon>eudicotyledons</taxon>
        <taxon>Gunneridae</taxon>
        <taxon>Pentapetalae</taxon>
        <taxon>rosids</taxon>
        <taxon>malvids</taxon>
        <taxon>Brassicales</taxon>
        <taxon>Brassicaceae</taxon>
        <taxon>Camelineae</taxon>
        <taxon>Arabidopsis</taxon>
    </lineage>
</organism>
<protein>
    <submittedName>
        <fullName evidence="2">Uncharacterized protein</fullName>
    </submittedName>
</protein>
<gene>
    <name evidence="1" type="ORF">ISN45_Aa05g013300</name>
    <name evidence="2" type="ORF">ISN45_At03g037450</name>
</gene>
<dbReference type="Proteomes" id="UP000694240">
    <property type="component" value="Chromosome 3"/>
</dbReference>
<sequence length="25" mass="2926">MLRFSCSGFDISSCFIHLAEWHPLE</sequence>